<evidence type="ECO:0000256" key="4">
    <source>
        <dbReference type="ARBA" id="ARBA00022763"/>
    </source>
</evidence>
<reference evidence="12 13" key="2">
    <citation type="submission" date="2016-08" db="EMBL/GenBank/DDBJ databases">
        <title>Pervasive Adenine N6-methylation of Active Genes in Fungi.</title>
        <authorList>
            <consortium name="DOE Joint Genome Institute"/>
            <person name="Mondo S.J."/>
            <person name="Dannebaum R.O."/>
            <person name="Kuo R.C."/>
            <person name="Labutti K."/>
            <person name="Haridas S."/>
            <person name="Kuo A."/>
            <person name="Salamov A."/>
            <person name="Ahrendt S.R."/>
            <person name="Lipzen A."/>
            <person name="Sullivan W."/>
            <person name="Andreopoulos W.B."/>
            <person name="Clum A."/>
            <person name="Lindquist E."/>
            <person name="Daum C."/>
            <person name="Ramamoorthy G.K."/>
            <person name="Gryganskyi A."/>
            <person name="Culley D."/>
            <person name="Magnuson J.K."/>
            <person name="James T.Y."/>
            <person name="O'Malley M.A."/>
            <person name="Stajich J.E."/>
            <person name="Spatafora J.W."/>
            <person name="Visel A."/>
            <person name="Grigoriev I.V."/>
        </authorList>
    </citation>
    <scope>NUCLEOTIDE SEQUENCE [LARGE SCALE GENOMIC DNA]</scope>
    <source>
        <strain evidence="13">finn</strain>
    </source>
</reference>
<dbReference type="GO" id="GO:0031573">
    <property type="term" value="P:mitotic intra-S DNA damage checkpoint signaling"/>
    <property type="evidence" value="ECO:0007669"/>
    <property type="project" value="TreeGrafter"/>
</dbReference>
<evidence type="ECO:0000256" key="8">
    <source>
        <dbReference type="ARBA" id="ARBA00059283"/>
    </source>
</evidence>
<dbReference type="GO" id="GO:0004527">
    <property type="term" value="F:exonuclease activity"/>
    <property type="evidence" value="ECO:0007669"/>
    <property type="project" value="UniProtKB-KW"/>
</dbReference>
<dbReference type="Gene3D" id="3.70.10.10">
    <property type="match status" value="1"/>
</dbReference>
<protein>
    <recommendedName>
        <fullName evidence="9">Cell cycle checkpoint control protein RAD9A</fullName>
    </recommendedName>
    <alternativeName>
        <fullName evidence="10">DNA repair exonuclease rad9 homolog A</fullName>
    </alternativeName>
</protein>
<gene>
    <name evidence="12" type="ORF">BCR36DRAFT_411500</name>
</gene>
<keyword evidence="7" id="KW-0539">Nucleus</keyword>
<evidence type="ECO:0000256" key="3">
    <source>
        <dbReference type="ARBA" id="ARBA00022722"/>
    </source>
</evidence>
<keyword evidence="13" id="KW-1185">Reference proteome</keyword>
<keyword evidence="6" id="KW-0269">Exonuclease</keyword>
<feature type="compositionally biased region" description="Low complexity" evidence="11">
    <location>
        <begin position="397"/>
        <end position="411"/>
    </location>
</feature>
<dbReference type="STRING" id="1754191.A0A1Y1VCN0"/>
<evidence type="ECO:0000256" key="5">
    <source>
        <dbReference type="ARBA" id="ARBA00022801"/>
    </source>
</evidence>
<evidence type="ECO:0000313" key="13">
    <source>
        <dbReference type="Proteomes" id="UP000193719"/>
    </source>
</evidence>
<feature type="compositionally biased region" description="Polar residues" evidence="11">
    <location>
        <begin position="292"/>
        <end position="309"/>
    </location>
</feature>
<dbReference type="GO" id="GO:0030896">
    <property type="term" value="C:checkpoint clamp complex"/>
    <property type="evidence" value="ECO:0007669"/>
    <property type="project" value="InterPro"/>
</dbReference>
<dbReference type="PANTHER" id="PTHR15237">
    <property type="entry name" value="DNA REPAIR PROTEIN RAD9"/>
    <property type="match status" value="1"/>
</dbReference>
<evidence type="ECO:0000256" key="6">
    <source>
        <dbReference type="ARBA" id="ARBA00022839"/>
    </source>
</evidence>
<dbReference type="FunFam" id="3.70.10.10:FF:000005">
    <property type="entry name" value="Cell cycle checkpoint control protein"/>
    <property type="match status" value="1"/>
</dbReference>
<evidence type="ECO:0000256" key="1">
    <source>
        <dbReference type="ARBA" id="ARBA00004123"/>
    </source>
</evidence>
<dbReference type="GO" id="GO:0000076">
    <property type="term" value="P:DNA replication checkpoint signaling"/>
    <property type="evidence" value="ECO:0007669"/>
    <property type="project" value="TreeGrafter"/>
</dbReference>
<name>A0A1Y1VCN0_9FUNG</name>
<dbReference type="PANTHER" id="PTHR15237:SF0">
    <property type="entry name" value="CELL CYCLE CHECKPOINT CONTROL PROTEIN"/>
    <property type="match status" value="1"/>
</dbReference>
<proteinExistence type="predicted"/>
<keyword evidence="4" id="KW-0227">DNA damage</keyword>
<organism evidence="12 13">
    <name type="scientific">Piromyces finnis</name>
    <dbReference type="NCBI Taxonomy" id="1754191"/>
    <lineage>
        <taxon>Eukaryota</taxon>
        <taxon>Fungi</taxon>
        <taxon>Fungi incertae sedis</taxon>
        <taxon>Chytridiomycota</taxon>
        <taxon>Chytridiomycota incertae sedis</taxon>
        <taxon>Neocallimastigomycetes</taxon>
        <taxon>Neocallimastigales</taxon>
        <taxon>Neocallimastigaceae</taxon>
        <taxon>Piromyces</taxon>
    </lineage>
</organism>
<dbReference type="Proteomes" id="UP000193719">
    <property type="component" value="Unassembled WGS sequence"/>
</dbReference>
<evidence type="ECO:0000256" key="9">
    <source>
        <dbReference type="ARBA" id="ARBA00069752"/>
    </source>
</evidence>
<comment type="subcellular location">
    <subcellularLocation>
        <location evidence="1">Nucleus</location>
    </subcellularLocation>
</comment>
<dbReference type="Pfam" id="PF04139">
    <property type="entry name" value="Rad9"/>
    <property type="match status" value="1"/>
</dbReference>
<evidence type="ECO:0000256" key="10">
    <source>
        <dbReference type="ARBA" id="ARBA00079896"/>
    </source>
</evidence>
<dbReference type="EMBL" id="MCFH01000015">
    <property type="protein sequence ID" value="ORX52617.1"/>
    <property type="molecule type" value="Genomic_DNA"/>
</dbReference>
<dbReference type="GO" id="GO:0071479">
    <property type="term" value="P:cellular response to ionizing radiation"/>
    <property type="evidence" value="ECO:0007669"/>
    <property type="project" value="TreeGrafter"/>
</dbReference>
<evidence type="ECO:0000256" key="11">
    <source>
        <dbReference type="SAM" id="MobiDB-lite"/>
    </source>
</evidence>
<keyword evidence="5" id="KW-0378">Hydrolase</keyword>
<evidence type="ECO:0000256" key="7">
    <source>
        <dbReference type="ARBA" id="ARBA00023242"/>
    </source>
</evidence>
<keyword evidence="3" id="KW-0540">Nuclease</keyword>
<evidence type="ECO:0000313" key="12">
    <source>
        <dbReference type="EMBL" id="ORX52617.1"/>
    </source>
</evidence>
<dbReference type="InterPro" id="IPR007268">
    <property type="entry name" value="Rad9/Ddc1"/>
</dbReference>
<evidence type="ECO:0000256" key="2">
    <source>
        <dbReference type="ARBA" id="ARBA00022553"/>
    </source>
</evidence>
<feature type="region of interest" description="Disordered" evidence="11">
    <location>
        <begin position="389"/>
        <end position="424"/>
    </location>
</feature>
<keyword evidence="2" id="KW-0597">Phosphoprotein</keyword>
<feature type="region of interest" description="Disordered" evidence="11">
    <location>
        <begin position="292"/>
        <end position="319"/>
    </location>
</feature>
<dbReference type="InterPro" id="IPR046938">
    <property type="entry name" value="DNA_clamp_sf"/>
</dbReference>
<dbReference type="AlphaFoldDB" id="A0A1Y1VCN0"/>
<feature type="compositionally biased region" description="Basic and acidic residues" evidence="11">
    <location>
        <begin position="415"/>
        <end position="424"/>
    </location>
</feature>
<comment type="caution">
    <text evidence="12">The sequence shown here is derived from an EMBL/GenBank/DDBJ whole genome shotgun (WGS) entry which is preliminary data.</text>
</comment>
<sequence length="544" mass="62601">MELVISGNSIKPFSKFLSSLIKIGDYVNFEAKKEKFLLSTVNSSRSAFSIFTVYPKFFDQYNINENIIDTLSCRILLKPLVNIFKLKNSNENTIEKCEIKFKTNPETTRTLVINLDCKYGIKKTHYLNYEDSDIMHAIYQKNTINRWVATPRLIREWLNHFYHRLEEISMVCIDGIIKFKSFIDDSVAKEDLTDRPLQTEIIIDPSEFELFNVVYNVELTFNFRELKAILYFGEALGYPVKAFFERDGQPIIFTVNSSNLFEADFVLATLTHDDDNEYNQSQSSQLNAQYQFNNNGGSQASQNTQNIRVNPTPPSQIENDFDRTRIKQEFNDYDNTEKVLQDLGINIDDVMLDNNLLDTSMEMDMDTETNLSMNIDSEQSVNKEINITTKQEKHNLSTEASTSTAPSSSESRLPNNRDDINNSEFKVPESKKIIKREITDNTSYTLIKSSQQLHNVKSETIIPGTILTSAVKTKLNNEQNDDNEDDYEICPPSPEENIVTSIFSSQFDKELSKTKQNNENEIDKASLGEVISSTPFKRPRMLFE</sequence>
<dbReference type="OrthoDB" id="60092at2759"/>
<comment type="function">
    <text evidence="8">Component of the 9-1-1 cell-cycle checkpoint response complex that plays a major role in DNA repair. The 9-1-1 complex is recruited to DNA lesion upon damage by the RAD17-replication factor C (RFC) clamp loader complex. Acts then as a sliding clamp platform on DNA for several proteins involved in long-patch base excision repair (LP-BER). The 9-1-1 complex stimulates DNA polymerase beta (POLB) activity by increasing its affinity for the 3'-OH end of the primer-template and stabilizes POLB to those sites where LP-BER proceeds; endonuclease FEN1 cleavage activity on substrates with double, nick, or gap flaps of distinct sequences and lengths; and DNA ligase I (LIG1) on long-patch base excision repair substrates. The 9-1-1 complex is necessary for the recruitment of RHNO1 to sites of double-stranded breaks (DSB) occurring during the S phase. RAD9A possesses 3'-&gt;5' double stranded DNA exonuclease activity.</text>
</comment>
<dbReference type="GO" id="GO:0006281">
    <property type="term" value="P:DNA repair"/>
    <property type="evidence" value="ECO:0007669"/>
    <property type="project" value="TreeGrafter"/>
</dbReference>
<reference evidence="12 13" key="1">
    <citation type="submission" date="2016-08" db="EMBL/GenBank/DDBJ databases">
        <title>Genomes of anaerobic fungi encode conserved fungal cellulosomes for biomass hydrolysis.</title>
        <authorList>
            <consortium name="DOE Joint Genome Institute"/>
            <person name="Haitjema C.H."/>
            <person name="Gilmore S.P."/>
            <person name="Henske J.K."/>
            <person name="Solomon K.V."/>
            <person name="De Groot R."/>
            <person name="Kuo A."/>
            <person name="Mondo S.J."/>
            <person name="Salamov A.A."/>
            <person name="Labutti K."/>
            <person name="Zhao Z."/>
            <person name="Chiniquy J."/>
            <person name="Barry K."/>
            <person name="Brewer H.M."/>
            <person name="Purvine S.O."/>
            <person name="Wright A.T."/>
            <person name="Boxma B."/>
            <person name="Van Alen T."/>
            <person name="Hackstein J.H."/>
            <person name="Baker S.E."/>
            <person name="Grigoriev I.V."/>
            <person name="O'Malley M.A."/>
        </authorList>
    </citation>
    <scope>NUCLEOTIDE SEQUENCE [LARGE SCALE GENOMIC DNA]</scope>
    <source>
        <strain evidence="13">finn</strain>
    </source>
</reference>
<dbReference type="SUPFAM" id="SSF55979">
    <property type="entry name" value="DNA clamp"/>
    <property type="match status" value="1"/>
</dbReference>
<accession>A0A1Y1VCN0</accession>